<organism evidence="2 3">
    <name type="scientific">Catenulispora subtropica</name>
    <dbReference type="NCBI Taxonomy" id="450798"/>
    <lineage>
        <taxon>Bacteria</taxon>
        <taxon>Bacillati</taxon>
        <taxon>Actinomycetota</taxon>
        <taxon>Actinomycetes</taxon>
        <taxon>Catenulisporales</taxon>
        <taxon>Catenulisporaceae</taxon>
        <taxon>Catenulispora</taxon>
    </lineage>
</organism>
<dbReference type="InterPro" id="IPR029063">
    <property type="entry name" value="SAM-dependent_MTases_sf"/>
</dbReference>
<evidence type="ECO:0000313" key="3">
    <source>
        <dbReference type="Proteomes" id="UP001499854"/>
    </source>
</evidence>
<dbReference type="SUPFAM" id="SSF53335">
    <property type="entry name" value="S-adenosyl-L-methionine-dependent methyltransferases"/>
    <property type="match status" value="1"/>
</dbReference>
<proteinExistence type="predicted"/>
<sequence length="203" mass="22602">MIASVDFSEWMDYNAAQTAREVRPLLLDALTAAGPGAGRQAVDLGCGLGRESDALLRAGWRVHAVDFAPNTEENLHATTREQDRERLTVEVRSFADLAGLPDADLVYAGFSIPYIPRDVFDRLIGVVRTAVRPGGLFAANLLGVNDGYRAEHGEEFTFLDEDEVRSLLFPGWDLVRLDIEDYDGRAYSGPHHWHLFHLVARRP</sequence>
<comment type="caution">
    <text evidence="2">The sequence shown here is derived from an EMBL/GenBank/DDBJ whole genome shotgun (WGS) entry which is preliminary data.</text>
</comment>
<dbReference type="GO" id="GO:0032259">
    <property type="term" value="P:methylation"/>
    <property type="evidence" value="ECO:0007669"/>
    <property type="project" value="UniProtKB-KW"/>
</dbReference>
<dbReference type="Gene3D" id="3.40.50.150">
    <property type="entry name" value="Vaccinia Virus protein VP39"/>
    <property type="match status" value="1"/>
</dbReference>
<evidence type="ECO:0000259" key="1">
    <source>
        <dbReference type="Pfam" id="PF08242"/>
    </source>
</evidence>
<reference evidence="2 3" key="1">
    <citation type="journal article" date="2019" name="Int. J. Syst. Evol. Microbiol.">
        <title>The Global Catalogue of Microorganisms (GCM) 10K type strain sequencing project: providing services to taxonomists for standard genome sequencing and annotation.</title>
        <authorList>
            <consortium name="The Broad Institute Genomics Platform"/>
            <consortium name="The Broad Institute Genome Sequencing Center for Infectious Disease"/>
            <person name="Wu L."/>
            <person name="Ma J."/>
        </authorList>
    </citation>
    <scope>NUCLEOTIDE SEQUENCE [LARGE SCALE GENOMIC DNA]</scope>
    <source>
        <strain evidence="2 3">JCM 16013</strain>
    </source>
</reference>
<keyword evidence="2" id="KW-0808">Transferase</keyword>
<accession>A0ABN2SWX2</accession>
<dbReference type="CDD" id="cd02440">
    <property type="entry name" value="AdoMet_MTases"/>
    <property type="match status" value="1"/>
</dbReference>
<dbReference type="GO" id="GO:0008168">
    <property type="term" value="F:methyltransferase activity"/>
    <property type="evidence" value="ECO:0007669"/>
    <property type="project" value="UniProtKB-KW"/>
</dbReference>
<name>A0ABN2SWX2_9ACTN</name>
<dbReference type="Pfam" id="PF08242">
    <property type="entry name" value="Methyltransf_12"/>
    <property type="match status" value="1"/>
</dbReference>
<evidence type="ECO:0000313" key="2">
    <source>
        <dbReference type="EMBL" id="GAA1993724.1"/>
    </source>
</evidence>
<dbReference type="Proteomes" id="UP001499854">
    <property type="component" value="Unassembled WGS sequence"/>
</dbReference>
<gene>
    <name evidence="2" type="ORF">GCM10009838_67360</name>
</gene>
<keyword evidence="2" id="KW-0489">Methyltransferase</keyword>
<feature type="domain" description="Methyltransferase type 12" evidence="1">
    <location>
        <begin position="42"/>
        <end position="137"/>
    </location>
</feature>
<protein>
    <submittedName>
        <fullName evidence="2">Class I SAM-dependent methyltransferase</fullName>
    </submittedName>
</protein>
<keyword evidence="3" id="KW-1185">Reference proteome</keyword>
<dbReference type="EMBL" id="BAAAQM010000050">
    <property type="protein sequence ID" value="GAA1993724.1"/>
    <property type="molecule type" value="Genomic_DNA"/>
</dbReference>
<dbReference type="InterPro" id="IPR013217">
    <property type="entry name" value="Methyltransf_12"/>
</dbReference>